<evidence type="ECO:0000259" key="4">
    <source>
        <dbReference type="PROSITE" id="PS50987"/>
    </source>
</evidence>
<gene>
    <name evidence="5" type="ORF">LHGZ1_0144</name>
</gene>
<dbReference type="InterPro" id="IPR011991">
    <property type="entry name" value="ArsR-like_HTH"/>
</dbReference>
<dbReference type="NCBIfam" id="NF033788">
    <property type="entry name" value="HTH_metalloreg"/>
    <property type="match status" value="1"/>
</dbReference>
<evidence type="ECO:0000256" key="2">
    <source>
        <dbReference type="ARBA" id="ARBA00023125"/>
    </source>
</evidence>
<dbReference type="PROSITE" id="PS50987">
    <property type="entry name" value="HTH_ARSR_2"/>
    <property type="match status" value="1"/>
</dbReference>
<dbReference type="Gene3D" id="1.10.10.10">
    <property type="entry name" value="Winged helix-like DNA-binding domain superfamily/Winged helix DNA-binding domain"/>
    <property type="match status" value="1"/>
</dbReference>
<organism evidence="5 6">
    <name type="scientific">Laribacter hongkongensis</name>
    <dbReference type="NCBI Taxonomy" id="168471"/>
    <lineage>
        <taxon>Bacteria</taxon>
        <taxon>Pseudomonadati</taxon>
        <taxon>Pseudomonadota</taxon>
        <taxon>Betaproteobacteria</taxon>
        <taxon>Neisseriales</taxon>
        <taxon>Aquaspirillaceae</taxon>
        <taxon>Laribacter</taxon>
    </lineage>
</organism>
<dbReference type="AlphaFoldDB" id="A0A248LER1"/>
<dbReference type="SMART" id="SM00418">
    <property type="entry name" value="HTH_ARSR"/>
    <property type="match status" value="1"/>
</dbReference>
<feature type="domain" description="HTH arsR-type" evidence="4">
    <location>
        <begin position="5"/>
        <end position="99"/>
    </location>
</feature>
<sequence>MQIDLLQANARAASALLKSLANPDRLLLLCQLVGGERTVTELENLTAIHQPTLSQQLGVLRNEGLVDTRRDGKWMYYRVAREEVLILLDALHGIYCKTAPGPGPAA</sequence>
<dbReference type="PRINTS" id="PR00778">
    <property type="entry name" value="HTHARSR"/>
</dbReference>
<dbReference type="GO" id="GO:0003677">
    <property type="term" value="F:DNA binding"/>
    <property type="evidence" value="ECO:0007669"/>
    <property type="project" value="UniProtKB-KW"/>
</dbReference>
<dbReference type="EMBL" id="CP022115">
    <property type="protein sequence ID" value="ASJ22975.1"/>
    <property type="molecule type" value="Genomic_DNA"/>
</dbReference>
<dbReference type="OMA" id="LYRVYCP"/>
<accession>A0A248LER1</accession>
<keyword evidence="3" id="KW-0804">Transcription</keyword>
<dbReference type="GeneID" id="75109585"/>
<dbReference type="RefSeq" id="WP_012695633.1">
    <property type="nucleotide sequence ID" value="NZ_CP022115.1"/>
</dbReference>
<dbReference type="CDD" id="cd00090">
    <property type="entry name" value="HTH_ARSR"/>
    <property type="match status" value="1"/>
</dbReference>
<proteinExistence type="predicted"/>
<dbReference type="InterPro" id="IPR051081">
    <property type="entry name" value="HTH_MetalResp_TranReg"/>
</dbReference>
<keyword evidence="2" id="KW-0238">DNA-binding</keyword>
<name>A0A248LER1_9NEIS</name>
<dbReference type="OrthoDB" id="5296924at2"/>
<dbReference type="Proteomes" id="UP000197424">
    <property type="component" value="Chromosome"/>
</dbReference>
<evidence type="ECO:0000313" key="6">
    <source>
        <dbReference type="Proteomes" id="UP000197424"/>
    </source>
</evidence>
<dbReference type="InterPro" id="IPR001845">
    <property type="entry name" value="HTH_ArsR_DNA-bd_dom"/>
</dbReference>
<evidence type="ECO:0000256" key="3">
    <source>
        <dbReference type="ARBA" id="ARBA00023163"/>
    </source>
</evidence>
<dbReference type="GO" id="GO:0003700">
    <property type="term" value="F:DNA-binding transcription factor activity"/>
    <property type="evidence" value="ECO:0007669"/>
    <property type="project" value="InterPro"/>
</dbReference>
<dbReference type="SUPFAM" id="SSF46785">
    <property type="entry name" value="Winged helix' DNA-binding domain"/>
    <property type="match status" value="1"/>
</dbReference>
<dbReference type="PANTHER" id="PTHR33154">
    <property type="entry name" value="TRANSCRIPTIONAL REGULATOR, ARSR FAMILY"/>
    <property type="match status" value="1"/>
</dbReference>
<dbReference type="PANTHER" id="PTHR33154:SF28">
    <property type="entry name" value="HTH-TYPE TRANSCRIPTIONAL REGULATOR YGAV-RELATED"/>
    <property type="match status" value="1"/>
</dbReference>
<dbReference type="InterPro" id="IPR036388">
    <property type="entry name" value="WH-like_DNA-bd_sf"/>
</dbReference>
<keyword evidence="1" id="KW-0805">Transcription regulation</keyword>
<dbReference type="InterPro" id="IPR036390">
    <property type="entry name" value="WH_DNA-bd_sf"/>
</dbReference>
<protein>
    <submittedName>
        <fullName evidence="5">Transcriptional regulator, ArsR family</fullName>
    </submittedName>
</protein>
<dbReference type="Pfam" id="PF01022">
    <property type="entry name" value="HTH_5"/>
    <property type="match status" value="1"/>
</dbReference>
<reference evidence="6" key="1">
    <citation type="submission" date="2017-06" db="EMBL/GenBank/DDBJ databases">
        <title>Whole genome sequence of Laribacter hongkongensis LHGZ1.</title>
        <authorList>
            <person name="Chen D."/>
            <person name="Wu H."/>
            <person name="Chen J."/>
        </authorList>
    </citation>
    <scope>NUCLEOTIDE SEQUENCE [LARGE SCALE GENOMIC DNA]</scope>
    <source>
        <strain evidence="6">LHGZ1</strain>
    </source>
</reference>
<evidence type="ECO:0000256" key="1">
    <source>
        <dbReference type="ARBA" id="ARBA00023015"/>
    </source>
</evidence>
<evidence type="ECO:0000313" key="5">
    <source>
        <dbReference type="EMBL" id="ASJ22975.1"/>
    </source>
</evidence>